<dbReference type="SUPFAM" id="SSF52540">
    <property type="entry name" value="P-loop containing nucleoside triphosphate hydrolases"/>
    <property type="match status" value="1"/>
</dbReference>
<dbReference type="InterPro" id="IPR027417">
    <property type="entry name" value="P-loop_NTPase"/>
</dbReference>
<dbReference type="Proteomes" id="UP000663862">
    <property type="component" value="Unassembled WGS sequence"/>
</dbReference>
<evidence type="ECO:0008006" key="4">
    <source>
        <dbReference type="Google" id="ProtNLM"/>
    </source>
</evidence>
<dbReference type="Gene3D" id="3.40.50.300">
    <property type="entry name" value="P-loop containing nucleotide triphosphate hydrolases"/>
    <property type="match status" value="1"/>
</dbReference>
<dbReference type="PANTHER" id="PTHR32046">
    <property type="entry name" value="G DOMAIN-CONTAINING PROTEIN"/>
    <property type="match status" value="1"/>
</dbReference>
<sequence>MNNTNKITACSTASCTKTTTSDSSTASANEIINILLLDRSGVGKSTFTNAFVNYLTFGTLAKAEQSEPVVLKPVSFIMTTGDNFDEHIIKFGDSDNSNNENANHSGESVTQHCKSYLFHLKHINEKKIRIIDTSGVGDTQDIYRDDINMQHILEYINDLTHLNAVCFLFKPNA</sequence>
<evidence type="ECO:0000313" key="3">
    <source>
        <dbReference type="Proteomes" id="UP000663869"/>
    </source>
</evidence>
<protein>
    <recommendedName>
        <fullName evidence="4">G domain-containing protein</fullName>
    </recommendedName>
</protein>
<gene>
    <name evidence="1" type="ORF">FME351_LOCUS8429</name>
    <name evidence="2" type="ORF">TSG867_LOCUS26387</name>
</gene>
<dbReference type="Proteomes" id="UP000663869">
    <property type="component" value="Unassembled WGS sequence"/>
</dbReference>
<dbReference type="PANTHER" id="PTHR32046:SF11">
    <property type="entry name" value="IMMUNE-ASSOCIATED NUCLEOTIDE-BINDING PROTEIN 10-LIKE"/>
    <property type="match status" value="1"/>
</dbReference>
<proteinExistence type="predicted"/>
<dbReference type="AlphaFoldDB" id="A0A817ZGA9"/>
<evidence type="ECO:0000313" key="2">
    <source>
        <dbReference type="EMBL" id="CAF4577849.1"/>
    </source>
</evidence>
<reference evidence="1" key="1">
    <citation type="submission" date="2021-02" db="EMBL/GenBank/DDBJ databases">
        <authorList>
            <person name="Nowell W R."/>
        </authorList>
    </citation>
    <scope>NUCLEOTIDE SEQUENCE</scope>
</reference>
<evidence type="ECO:0000313" key="1">
    <source>
        <dbReference type="EMBL" id="CAF3394065.1"/>
    </source>
</evidence>
<comment type="caution">
    <text evidence="1">The sequence shown here is derived from an EMBL/GenBank/DDBJ whole genome shotgun (WGS) entry which is preliminary data.</text>
</comment>
<name>A0A817ZGA9_9BILA</name>
<dbReference type="EMBL" id="CAJNYU010000848">
    <property type="protein sequence ID" value="CAF3394065.1"/>
    <property type="molecule type" value="Genomic_DNA"/>
</dbReference>
<dbReference type="EMBL" id="CAJOBQ010002766">
    <property type="protein sequence ID" value="CAF4577849.1"/>
    <property type="molecule type" value="Genomic_DNA"/>
</dbReference>
<organism evidence="1 3">
    <name type="scientific">Rotaria socialis</name>
    <dbReference type="NCBI Taxonomy" id="392032"/>
    <lineage>
        <taxon>Eukaryota</taxon>
        <taxon>Metazoa</taxon>
        <taxon>Spiralia</taxon>
        <taxon>Gnathifera</taxon>
        <taxon>Rotifera</taxon>
        <taxon>Eurotatoria</taxon>
        <taxon>Bdelloidea</taxon>
        <taxon>Philodinida</taxon>
        <taxon>Philodinidae</taxon>
        <taxon>Rotaria</taxon>
    </lineage>
</organism>
<accession>A0A817ZGA9</accession>